<keyword evidence="2" id="KW-1185">Reference proteome</keyword>
<dbReference type="EMBL" id="CP044620">
    <property type="protein sequence ID" value="QRD85739.1"/>
    <property type="molecule type" value="Genomic_DNA"/>
</dbReference>
<protein>
    <submittedName>
        <fullName evidence="1">Uncharacterized protein</fullName>
    </submittedName>
</protein>
<dbReference type="AlphaFoldDB" id="A0A7U2QV73"/>
<name>A0A7U2QV73_ASPFN</name>
<dbReference type="VEuPathDB" id="FungiDB:F9C07_4763"/>
<accession>A0A7U2QV73</accession>
<reference evidence="2" key="1">
    <citation type="journal article" date="2021" name="G3 (Bethesda)">
        <title>Chromosome assembled and annotated genome sequence of Aspergillus flavus NRRL 3357.</title>
        <authorList>
            <person name="Skerker J.M."/>
            <person name="Pianalto K.M."/>
            <person name="Mondo S.J."/>
            <person name="Yang K."/>
            <person name="Arkin A.P."/>
            <person name="Keller N.P."/>
            <person name="Grigoriev I.V."/>
            <person name="Louise Glass N.L."/>
        </authorList>
    </citation>
    <scope>NUCLEOTIDE SEQUENCE [LARGE SCALE GENOMIC DNA]</scope>
    <source>
        <strain evidence="2">ATCC 200026 / FGSC A1120 / IAM 13836 / NRRL 3357 / JCM 12722 / SRRC 167</strain>
    </source>
</reference>
<organism evidence="1 2">
    <name type="scientific">Aspergillus flavus (strain ATCC 200026 / FGSC A1120 / IAM 13836 / NRRL 3357 / JCM 12722 / SRRC 167)</name>
    <dbReference type="NCBI Taxonomy" id="332952"/>
    <lineage>
        <taxon>Eukaryota</taxon>
        <taxon>Fungi</taxon>
        <taxon>Dikarya</taxon>
        <taxon>Ascomycota</taxon>
        <taxon>Pezizomycotina</taxon>
        <taxon>Eurotiomycetes</taxon>
        <taxon>Eurotiomycetidae</taxon>
        <taxon>Eurotiales</taxon>
        <taxon>Aspergillaceae</taxon>
        <taxon>Aspergillus</taxon>
        <taxon>Aspergillus subgen. Circumdati</taxon>
    </lineage>
</organism>
<sequence length="78" mass="8717">MVVKVLSQQLAALSTYVANLDFDNMCRELEGTIPVTKMDRSTLPQHASVFALLELIDEVVQIRQILNTVEDLVSFTHG</sequence>
<gene>
    <name evidence="1" type="ORF">F9C07_4763</name>
</gene>
<evidence type="ECO:0000313" key="2">
    <source>
        <dbReference type="Proteomes" id="UP000596276"/>
    </source>
</evidence>
<evidence type="ECO:0000313" key="1">
    <source>
        <dbReference type="EMBL" id="QRD85739.1"/>
    </source>
</evidence>
<dbReference type="Proteomes" id="UP000596276">
    <property type="component" value="Chromosome 3"/>
</dbReference>
<proteinExistence type="predicted"/>